<keyword evidence="1" id="KW-0472">Membrane</keyword>
<proteinExistence type="predicted"/>
<name>A0ABY2KPF6_9RHOB</name>
<keyword evidence="1" id="KW-0812">Transmembrane</keyword>
<evidence type="ECO:0000313" key="2">
    <source>
        <dbReference type="EMBL" id="TGD44102.1"/>
    </source>
</evidence>
<reference evidence="2 3" key="1">
    <citation type="submission" date="2018-11" db="EMBL/GenBank/DDBJ databases">
        <title>Tabrizicola sp. isolated from sediment of alpine lake.</title>
        <authorList>
            <person name="Liu Z."/>
        </authorList>
    </citation>
    <scope>NUCLEOTIDE SEQUENCE [LARGE SCALE GENOMIC DNA]</scope>
    <source>
        <strain evidence="2 3">DRYC-M-16</strain>
    </source>
</reference>
<feature type="transmembrane region" description="Helical" evidence="1">
    <location>
        <begin position="54"/>
        <end position="74"/>
    </location>
</feature>
<comment type="caution">
    <text evidence="2">The sequence shown here is derived from an EMBL/GenBank/DDBJ whole genome shotgun (WGS) entry which is preliminary data.</text>
</comment>
<sequence>MSDPGIAEFKTRIARIHKAHATGYGFEAEGALGRSFYTRSHPRYRRRVRMHVPVLRPLLIAVFVGTLMKAAFLYQLGSVAYADRVADLMAGQGVDRIGGWLMQADPVTTAIARQISLFGRLDG</sequence>
<keyword evidence="1" id="KW-1133">Transmembrane helix</keyword>
<accession>A0ABY2KPF6</accession>
<dbReference type="RefSeq" id="WP_135429361.1">
    <property type="nucleotide sequence ID" value="NZ_RPEM01000003.1"/>
</dbReference>
<protein>
    <submittedName>
        <fullName evidence="2">Uncharacterized protein</fullName>
    </submittedName>
</protein>
<gene>
    <name evidence="2" type="ORF">EEB11_05185</name>
</gene>
<organism evidence="2 3">
    <name type="scientific">Pseudotabrizicola sediminis</name>
    <dbReference type="NCBI Taxonomy" id="2486418"/>
    <lineage>
        <taxon>Bacteria</taxon>
        <taxon>Pseudomonadati</taxon>
        <taxon>Pseudomonadota</taxon>
        <taxon>Alphaproteobacteria</taxon>
        <taxon>Rhodobacterales</taxon>
        <taxon>Paracoccaceae</taxon>
        <taxon>Pseudotabrizicola</taxon>
    </lineage>
</organism>
<dbReference type="EMBL" id="RPEM01000003">
    <property type="protein sequence ID" value="TGD44102.1"/>
    <property type="molecule type" value="Genomic_DNA"/>
</dbReference>
<keyword evidence="3" id="KW-1185">Reference proteome</keyword>
<evidence type="ECO:0000313" key="3">
    <source>
        <dbReference type="Proteomes" id="UP000297741"/>
    </source>
</evidence>
<dbReference type="Proteomes" id="UP000297741">
    <property type="component" value="Unassembled WGS sequence"/>
</dbReference>
<evidence type="ECO:0000256" key="1">
    <source>
        <dbReference type="SAM" id="Phobius"/>
    </source>
</evidence>